<evidence type="ECO:0000313" key="6">
    <source>
        <dbReference type="EMBL" id="MFC0270772.1"/>
    </source>
</evidence>
<name>A0ABV6GAR4_9BACI</name>
<keyword evidence="3" id="KW-1133">Transmembrane helix</keyword>
<gene>
    <name evidence="6" type="ORF">ACFFIX_04810</name>
</gene>
<keyword evidence="4" id="KW-0732">Signal</keyword>
<dbReference type="EMBL" id="JBHLVO010000002">
    <property type="protein sequence ID" value="MFC0270772.1"/>
    <property type="molecule type" value="Genomic_DNA"/>
</dbReference>
<evidence type="ECO:0000256" key="3">
    <source>
        <dbReference type="SAM" id="Phobius"/>
    </source>
</evidence>
<comment type="caution">
    <text evidence="6">The sequence shown here is derived from an EMBL/GenBank/DDBJ whole genome shotgun (WGS) entry which is preliminary data.</text>
</comment>
<reference evidence="6 7" key="1">
    <citation type="submission" date="2024-09" db="EMBL/GenBank/DDBJ databases">
        <authorList>
            <person name="Sun Q."/>
            <person name="Mori K."/>
        </authorList>
    </citation>
    <scope>NUCLEOTIDE SEQUENCE [LARGE SCALE GENOMIC DNA]</scope>
    <source>
        <strain evidence="6 7">CCM 7228</strain>
    </source>
</reference>
<protein>
    <submittedName>
        <fullName evidence="6">DUF4349 domain-containing protein</fullName>
    </submittedName>
</protein>
<organism evidence="6 7">
    <name type="scientific">Metabacillus herbersteinensis</name>
    <dbReference type="NCBI Taxonomy" id="283816"/>
    <lineage>
        <taxon>Bacteria</taxon>
        <taxon>Bacillati</taxon>
        <taxon>Bacillota</taxon>
        <taxon>Bacilli</taxon>
        <taxon>Bacillales</taxon>
        <taxon>Bacillaceae</taxon>
        <taxon>Metabacillus</taxon>
    </lineage>
</organism>
<feature type="domain" description="DUF4349" evidence="5">
    <location>
        <begin position="83"/>
        <end position="298"/>
    </location>
</feature>
<keyword evidence="3" id="KW-0812">Transmembrane</keyword>
<sequence>MKRLLQIFGVLLVCSIVTACSGGQSESESSSIESADMAVDSGGGEEAKTEMSSENSAVDTSKVVEKSAESQQISTQSQSADTRKVIYNANLSVEVENYQETSNEITQQIQSKGGYIVQSNTFRSSEEGPLEGTLVVRIPQAEFNAFLESVEKGSMKVHERSISGQDVTEEFVDLESRLKSKEVVEKRLITFMEKAEKTEDLLKISEDLSKVQEEIEQIRGRMNFLQNQSNLATVTIHVFENKVNVPQLQKDELNTWEKTKKQFMESVNFVVSAFSTIIIFFVGSLPILLILGGVGLFLYLVIKRMNKRNNLKPPTDMGE</sequence>
<keyword evidence="7" id="KW-1185">Reference proteome</keyword>
<accession>A0ABV6GAR4</accession>
<dbReference type="PROSITE" id="PS51257">
    <property type="entry name" value="PROKAR_LIPOPROTEIN"/>
    <property type="match status" value="1"/>
</dbReference>
<feature type="region of interest" description="Disordered" evidence="2">
    <location>
        <begin position="22"/>
        <end position="79"/>
    </location>
</feature>
<dbReference type="Proteomes" id="UP001589854">
    <property type="component" value="Unassembled WGS sequence"/>
</dbReference>
<proteinExistence type="predicted"/>
<dbReference type="RefSeq" id="WP_378931069.1">
    <property type="nucleotide sequence ID" value="NZ_JBHLVO010000002.1"/>
</dbReference>
<feature type="chain" id="PRO_5046948605" evidence="4">
    <location>
        <begin position="20"/>
        <end position="319"/>
    </location>
</feature>
<evidence type="ECO:0000256" key="2">
    <source>
        <dbReference type="SAM" id="MobiDB-lite"/>
    </source>
</evidence>
<dbReference type="Pfam" id="PF14257">
    <property type="entry name" value="DUF4349"/>
    <property type="match status" value="1"/>
</dbReference>
<evidence type="ECO:0000313" key="7">
    <source>
        <dbReference type="Proteomes" id="UP001589854"/>
    </source>
</evidence>
<feature type="compositionally biased region" description="Polar residues" evidence="2">
    <location>
        <begin position="69"/>
        <end position="79"/>
    </location>
</feature>
<feature type="signal peptide" evidence="4">
    <location>
        <begin position="1"/>
        <end position="19"/>
    </location>
</feature>
<feature type="transmembrane region" description="Helical" evidence="3">
    <location>
        <begin position="269"/>
        <end position="302"/>
    </location>
</feature>
<evidence type="ECO:0000259" key="5">
    <source>
        <dbReference type="Pfam" id="PF14257"/>
    </source>
</evidence>
<evidence type="ECO:0000256" key="4">
    <source>
        <dbReference type="SAM" id="SignalP"/>
    </source>
</evidence>
<evidence type="ECO:0000256" key="1">
    <source>
        <dbReference type="SAM" id="Coils"/>
    </source>
</evidence>
<feature type="compositionally biased region" description="Low complexity" evidence="2">
    <location>
        <begin position="25"/>
        <end position="34"/>
    </location>
</feature>
<keyword evidence="3" id="KW-0472">Membrane</keyword>
<keyword evidence="1" id="KW-0175">Coiled coil</keyword>
<feature type="coiled-coil region" evidence="1">
    <location>
        <begin position="194"/>
        <end position="228"/>
    </location>
</feature>
<dbReference type="InterPro" id="IPR025645">
    <property type="entry name" value="DUF4349"/>
</dbReference>